<organism evidence="1">
    <name type="scientific">Timema cristinae</name>
    <name type="common">Walking stick</name>
    <dbReference type="NCBI Taxonomy" id="61476"/>
    <lineage>
        <taxon>Eukaryota</taxon>
        <taxon>Metazoa</taxon>
        <taxon>Ecdysozoa</taxon>
        <taxon>Arthropoda</taxon>
        <taxon>Hexapoda</taxon>
        <taxon>Insecta</taxon>
        <taxon>Pterygota</taxon>
        <taxon>Neoptera</taxon>
        <taxon>Polyneoptera</taxon>
        <taxon>Phasmatodea</taxon>
        <taxon>Timematodea</taxon>
        <taxon>Timematoidea</taxon>
        <taxon>Timematidae</taxon>
        <taxon>Timema</taxon>
    </lineage>
</organism>
<accession>A0A7R9CQT8</accession>
<proteinExistence type="predicted"/>
<evidence type="ECO:0000313" key="1">
    <source>
        <dbReference type="EMBL" id="CAD7400764.1"/>
    </source>
</evidence>
<dbReference type="AlphaFoldDB" id="A0A7R9CQT8"/>
<protein>
    <submittedName>
        <fullName evidence="1">Uncharacterized protein</fullName>
    </submittedName>
</protein>
<dbReference type="EMBL" id="OC318141">
    <property type="protein sequence ID" value="CAD7400764.1"/>
    <property type="molecule type" value="Genomic_DNA"/>
</dbReference>
<name>A0A7R9CQT8_TIMCR</name>
<reference evidence="1" key="1">
    <citation type="submission" date="2020-11" db="EMBL/GenBank/DDBJ databases">
        <authorList>
            <person name="Tran Van P."/>
        </authorList>
    </citation>
    <scope>NUCLEOTIDE SEQUENCE</scope>
</reference>
<gene>
    <name evidence="1" type="ORF">TCEB3V08_LOCUS5680</name>
</gene>
<sequence length="70" mass="7942">MNSKVARFNDMGILKAMLSCRNIHITNTKLQLEKPESSVGRILEPPLDEIVAAHLRYTTYKLVCPKIMTV</sequence>